<sequence>MERRIAPPSELEYILDKLVDHAEGKEPLFASKQKAMMFAAGLGWKKKERTELSKRGTSIRFDIFEKAIDDAFINAMALAETNDLEILSSEKDDERAKIFEEYAHTGMIEIAKKCYETAGDPLETLLYLANETRIDEDPELPGMDPAILKSLIK</sequence>
<keyword evidence="2" id="KW-1185">Reference proteome</keyword>
<dbReference type="Proteomes" id="UP000000739">
    <property type="component" value="Chromosome"/>
</dbReference>
<dbReference type="eggNOG" id="ENOG502ZWGC">
    <property type="taxonomic scope" value="Bacteria"/>
</dbReference>
<gene>
    <name evidence="1" type="ordered locus">Dalk_4795</name>
</gene>
<protein>
    <submittedName>
        <fullName evidence="1">Uncharacterized protein</fullName>
    </submittedName>
</protein>
<dbReference type="NCBIfam" id="TIGR04062">
    <property type="entry name" value="dnd_assoc_4"/>
    <property type="match status" value="1"/>
</dbReference>
<dbReference type="EMBL" id="CP001322">
    <property type="protein sequence ID" value="ACL06472.1"/>
    <property type="molecule type" value="Genomic_DNA"/>
</dbReference>
<evidence type="ECO:0000313" key="2">
    <source>
        <dbReference type="Proteomes" id="UP000000739"/>
    </source>
</evidence>
<dbReference type="InterPro" id="IPR023983">
    <property type="entry name" value="DNA_S_mod_dnd_assoc_4"/>
</dbReference>
<dbReference type="RefSeq" id="WP_015949511.1">
    <property type="nucleotide sequence ID" value="NC_011768.1"/>
</dbReference>
<dbReference type="AlphaFoldDB" id="B8FD41"/>
<accession>B8FD41</accession>
<reference evidence="1 2" key="1">
    <citation type="journal article" date="2012" name="Environ. Microbiol.">
        <title>The genome sequence of Desulfatibacillum alkenivorans AK-01: a blueprint for anaerobic alkane oxidation.</title>
        <authorList>
            <person name="Callaghan A.V."/>
            <person name="Morris B.E."/>
            <person name="Pereira I.A."/>
            <person name="McInerney M.J."/>
            <person name="Austin R.N."/>
            <person name="Groves J.T."/>
            <person name="Kukor J.J."/>
            <person name="Suflita J.M."/>
            <person name="Young L.Y."/>
            <person name="Zylstra G.J."/>
            <person name="Wawrik B."/>
        </authorList>
    </citation>
    <scope>NUCLEOTIDE SEQUENCE [LARGE SCALE GENOMIC DNA]</scope>
    <source>
        <strain evidence="1 2">AK-01</strain>
    </source>
</reference>
<organism evidence="1 2">
    <name type="scientific">Desulfatibacillum aliphaticivorans</name>
    <dbReference type="NCBI Taxonomy" id="218208"/>
    <lineage>
        <taxon>Bacteria</taxon>
        <taxon>Pseudomonadati</taxon>
        <taxon>Thermodesulfobacteriota</taxon>
        <taxon>Desulfobacteria</taxon>
        <taxon>Desulfobacterales</taxon>
        <taxon>Desulfatibacillaceae</taxon>
        <taxon>Desulfatibacillum</taxon>
    </lineage>
</organism>
<evidence type="ECO:0000313" key="1">
    <source>
        <dbReference type="EMBL" id="ACL06472.1"/>
    </source>
</evidence>
<dbReference type="KEGG" id="dal:Dalk_4795"/>
<name>B8FD41_DESAL</name>
<dbReference type="HOGENOM" id="CLU_1710278_0_0_7"/>
<proteinExistence type="predicted"/>